<keyword evidence="2" id="KW-1185">Reference proteome</keyword>
<dbReference type="Proteomes" id="UP001056120">
    <property type="component" value="Linkage Group LG06"/>
</dbReference>
<accession>A0ACB9J2D7</accession>
<reference evidence="1 2" key="2">
    <citation type="journal article" date="2022" name="Mol. Ecol. Resour.">
        <title>The genomes of chicory, endive, great burdock and yacon provide insights into Asteraceae paleo-polyploidization history and plant inulin production.</title>
        <authorList>
            <person name="Fan W."/>
            <person name="Wang S."/>
            <person name="Wang H."/>
            <person name="Wang A."/>
            <person name="Jiang F."/>
            <person name="Liu H."/>
            <person name="Zhao H."/>
            <person name="Xu D."/>
            <person name="Zhang Y."/>
        </authorList>
    </citation>
    <scope>NUCLEOTIDE SEQUENCE [LARGE SCALE GENOMIC DNA]</scope>
    <source>
        <strain evidence="2">cv. Yunnan</strain>
        <tissue evidence="1">Leaves</tissue>
    </source>
</reference>
<gene>
    <name evidence="1" type="ORF">L1987_18675</name>
</gene>
<dbReference type="EMBL" id="CM042023">
    <property type="protein sequence ID" value="KAI3813940.1"/>
    <property type="molecule type" value="Genomic_DNA"/>
</dbReference>
<comment type="caution">
    <text evidence="1">The sequence shown here is derived from an EMBL/GenBank/DDBJ whole genome shotgun (WGS) entry which is preliminary data.</text>
</comment>
<sequence length="71" mass="8129">MDCQTLNKNLTNYTFMASQVNHKNSHKQPLQKKTETGKVSTANIQLFQQGECISGTKRISRFIQQKLESNN</sequence>
<organism evidence="1 2">
    <name type="scientific">Smallanthus sonchifolius</name>
    <dbReference type="NCBI Taxonomy" id="185202"/>
    <lineage>
        <taxon>Eukaryota</taxon>
        <taxon>Viridiplantae</taxon>
        <taxon>Streptophyta</taxon>
        <taxon>Embryophyta</taxon>
        <taxon>Tracheophyta</taxon>
        <taxon>Spermatophyta</taxon>
        <taxon>Magnoliopsida</taxon>
        <taxon>eudicotyledons</taxon>
        <taxon>Gunneridae</taxon>
        <taxon>Pentapetalae</taxon>
        <taxon>asterids</taxon>
        <taxon>campanulids</taxon>
        <taxon>Asterales</taxon>
        <taxon>Asteraceae</taxon>
        <taxon>Asteroideae</taxon>
        <taxon>Heliantheae alliance</taxon>
        <taxon>Millerieae</taxon>
        <taxon>Smallanthus</taxon>
    </lineage>
</organism>
<evidence type="ECO:0000313" key="1">
    <source>
        <dbReference type="EMBL" id="KAI3813940.1"/>
    </source>
</evidence>
<name>A0ACB9J2D7_9ASTR</name>
<evidence type="ECO:0000313" key="2">
    <source>
        <dbReference type="Proteomes" id="UP001056120"/>
    </source>
</evidence>
<proteinExistence type="predicted"/>
<protein>
    <submittedName>
        <fullName evidence="1">Uncharacterized protein</fullName>
    </submittedName>
</protein>
<reference evidence="2" key="1">
    <citation type="journal article" date="2022" name="Mol. Ecol. Resour.">
        <title>The genomes of chicory, endive, great burdock and yacon provide insights into Asteraceae palaeo-polyploidization history and plant inulin production.</title>
        <authorList>
            <person name="Fan W."/>
            <person name="Wang S."/>
            <person name="Wang H."/>
            <person name="Wang A."/>
            <person name="Jiang F."/>
            <person name="Liu H."/>
            <person name="Zhao H."/>
            <person name="Xu D."/>
            <person name="Zhang Y."/>
        </authorList>
    </citation>
    <scope>NUCLEOTIDE SEQUENCE [LARGE SCALE GENOMIC DNA]</scope>
    <source>
        <strain evidence="2">cv. Yunnan</strain>
    </source>
</reference>